<dbReference type="InterPro" id="IPR005153">
    <property type="entry name" value="MbtH-like_dom"/>
</dbReference>
<dbReference type="EMBL" id="JACJIA010000006">
    <property type="protein sequence ID" value="MBA8953413.1"/>
    <property type="molecule type" value="Genomic_DNA"/>
</dbReference>
<keyword evidence="3" id="KW-1185">Reference proteome</keyword>
<gene>
    <name evidence="2" type="ORF">HNR61_005063</name>
</gene>
<evidence type="ECO:0000313" key="3">
    <source>
        <dbReference type="Proteomes" id="UP000572680"/>
    </source>
</evidence>
<dbReference type="GO" id="GO:0005829">
    <property type="term" value="C:cytosol"/>
    <property type="evidence" value="ECO:0007669"/>
    <property type="project" value="TreeGrafter"/>
</dbReference>
<sequence length="67" mass="7614">MSHDDDQRTYSVVRNDDDQYSLWPTGRPAPRGWAEVGVTGTRAECLEHIRTVWTDLRPRGVRTAMGA</sequence>
<protein>
    <submittedName>
        <fullName evidence="2">MbtH protein</fullName>
    </submittedName>
</protein>
<name>A0A7W3QNU7_ACTNM</name>
<dbReference type="RefSeq" id="WP_182845566.1">
    <property type="nucleotide sequence ID" value="NZ_BAAALP010000001.1"/>
</dbReference>
<proteinExistence type="predicted"/>
<dbReference type="GO" id="GO:0019290">
    <property type="term" value="P:siderophore biosynthetic process"/>
    <property type="evidence" value="ECO:0007669"/>
    <property type="project" value="TreeGrafter"/>
</dbReference>
<feature type="domain" description="MbtH-like" evidence="1">
    <location>
        <begin position="1"/>
        <end position="51"/>
    </location>
</feature>
<dbReference type="AlphaFoldDB" id="A0A7W3QNU7"/>
<dbReference type="Pfam" id="PF03621">
    <property type="entry name" value="MbtH"/>
    <property type="match status" value="1"/>
</dbReference>
<dbReference type="PANTHER" id="PTHR38444">
    <property type="entry name" value="ENTEROBACTIN BIOSYNTHESIS PROTEIN YBDZ"/>
    <property type="match status" value="1"/>
</dbReference>
<dbReference type="InterPro" id="IPR038020">
    <property type="entry name" value="MbtH-like_sf"/>
</dbReference>
<dbReference type="PANTHER" id="PTHR38444:SF1">
    <property type="entry name" value="ENTEROBACTIN BIOSYNTHESIS PROTEIN YBDZ"/>
    <property type="match status" value="1"/>
</dbReference>
<evidence type="ECO:0000259" key="1">
    <source>
        <dbReference type="SMART" id="SM00923"/>
    </source>
</evidence>
<accession>A0A7W3QNU7</accession>
<dbReference type="Gene3D" id="3.90.820.10">
    <property type="entry name" value="Structural Genomics, Unknown Function 30-nov-00 1gh9 Mol_id"/>
    <property type="match status" value="1"/>
</dbReference>
<dbReference type="InterPro" id="IPR037407">
    <property type="entry name" value="MLP_fam"/>
</dbReference>
<dbReference type="Proteomes" id="UP000572680">
    <property type="component" value="Unassembled WGS sequence"/>
</dbReference>
<organism evidence="2 3">
    <name type="scientific">Actinomadura namibiensis</name>
    <dbReference type="NCBI Taxonomy" id="182080"/>
    <lineage>
        <taxon>Bacteria</taxon>
        <taxon>Bacillati</taxon>
        <taxon>Actinomycetota</taxon>
        <taxon>Actinomycetes</taxon>
        <taxon>Streptosporangiales</taxon>
        <taxon>Thermomonosporaceae</taxon>
        <taxon>Actinomadura</taxon>
    </lineage>
</organism>
<reference evidence="2 3" key="1">
    <citation type="submission" date="2020-08" db="EMBL/GenBank/DDBJ databases">
        <title>Genomic Encyclopedia of Type Strains, Phase IV (KMG-IV): sequencing the most valuable type-strain genomes for metagenomic binning, comparative biology and taxonomic classification.</title>
        <authorList>
            <person name="Goeker M."/>
        </authorList>
    </citation>
    <scope>NUCLEOTIDE SEQUENCE [LARGE SCALE GENOMIC DNA]</scope>
    <source>
        <strain evidence="2 3">DSM 44197</strain>
    </source>
</reference>
<dbReference type="SMART" id="SM00923">
    <property type="entry name" value="MbtH"/>
    <property type="match status" value="1"/>
</dbReference>
<dbReference type="SUPFAM" id="SSF160582">
    <property type="entry name" value="MbtH-like"/>
    <property type="match status" value="1"/>
</dbReference>
<comment type="caution">
    <text evidence="2">The sequence shown here is derived from an EMBL/GenBank/DDBJ whole genome shotgun (WGS) entry which is preliminary data.</text>
</comment>
<evidence type="ECO:0000313" key="2">
    <source>
        <dbReference type="EMBL" id="MBA8953413.1"/>
    </source>
</evidence>